<dbReference type="AlphaFoldDB" id="X1IRS2"/>
<organism evidence="2">
    <name type="scientific">marine sediment metagenome</name>
    <dbReference type="NCBI Taxonomy" id="412755"/>
    <lineage>
        <taxon>unclassified sequences</taxon>
        <taxon>metagenomes</taxon>
        <taxon>ecological metagenomes</taxon>
    </lineage>
</organism>
<evidence type="ECO:0000313" key="2">
    <source>
        <dbReference type="EMBL" id="GAH68804.1"/>
    </source>
</evidence>
<sequence>MKIKSSGKQSQNGVDEIMFLNIYDFAEEGAYEKAIIVSGDRIFVGVVKRLKELKIKVEIWSFRKSISRALIKEAGAENVYYLDDIIGEIKLEGK</sequence>
<proteinExistence type="predicted"/>
<dbReference type="EMBL" id="BARU01030924">
    <property type="protein sequence ID" value="GAH68804.1"/>
    <property type="molecule type" value="Genomic_DNA"/>
</dbReference>
<feature type="domain" description="NYN" evidence="1">
    <location>
        <begin position="9"/>
        <end position="74"/>
    </location>
</feature>
<evidence type="ECO:0000259" key="1">
    <source>
        <dbReference type="Pfam" id="PF01936"/>
    </source>
</evidence>
<name>X1IRS2_9ZZZZ</name>
<dbReference type="GO" id="GO:0004540">
    <property type="term" value="F:RNA nuclease activity"/>
    <property type="evidence" value="ECO:0007669"/>
    <property type="project" value="InterPro"/>
</dbReference>
<dbReference type="Pfam" id="PF01936">
    <property type="entry name" value="NYN"/>
    <property type="match status" value="1"/>
</dbReference>
<comment type="caution">
    <text evidence="2">The sequence shown here is derived from an EMBL/GenBank/DDBJ whole genome shotgun (WGS) entry which is preliminary data.</text>
</comment>
<gene>
    <name evidence="2" type="ORF">S03H2_48982</name>
</gene>
<dbReference type="InterPro" id="IPR021139">
    <property type="entry name" value="NYN"/>
</dbReference>
<accession>X1IRS2</accession>
<dbReference type="Gene3D" id="3.40.50.1010">
    <property type="entry name" value="5'-nuclease"/>
    <property type="match status" value="1"/>
</dbReference>
<reference evidence="2" key="1">
    <citation type="journal article" date="2014" name="Front. Microbiol.">
        <title>High frequency of phylogenetically diverse reductive dehalogenase-homologous genes in deep subseafloor sedimentary metagenomes.</title>
        <authorList>
            <person name="Kawai M."/>
            <person name="Futagami T."/>
            <person name="Toyoda A."/>
            <person name="Takaki Y."/>
            <person name="Nishi S."/>
            <person name="Hori S."/>
            <person name="Arai W."/>
            <person name="Tsubouchi T."/>
            <person name="Morono Y."/>
            <person name="Uchiyama I."/>
            <person name="Ito T."/>
            <person name="Fujiyama A."/>
            <person name="Inagaki F."/>
            <person name="Takami H."/>
        </authorList>
    </citation>
    <scope>NUCLEOTIDE SEQUENCE</scope>
    <source>
        <strain evidence="2">Expedition CK06-06</strain>
    </source>
</reference>
<protein>
    <recommendedName>
        <fullName evidence="1">NYN domain-containing protein</fullName>
    </recommendedName>
</protein>